<proteinExistence type="predicted"/>
<sequence length="339" mass="38230">GASYSDRSFCYGLMRIMLLKEVDEDYDVLYPALPYVDLHSPHVPTRGNSVEVKHPKGSGLATRDMNGAAFHHDIYKFSNDDRASVHFGMYTSNKRAIGTIAKLNRAIVGVYRGVHNSTAINVVFGLMMSSVLIVLFLAFLVFITRLRSSQQEEDNLTGAIIASRRLYGNMHKGKSPYVITPTKKAARHLLAFEVSEKLTDGCQEKTQKMQKEIECESTAIATVLLFLAKNIEPPSGVMFYPVHPSALLVPRPRTKFDDPFLSHYQLQSELQKMMAPINFTETTESDNNADSSKRDFFDAKRREILAEEERNQRNFARSSSIGKNLYHLDLKTASKTKHS</sequence>
<evidence type="ECO:0000313" key="3">
    <source>
        <dbReference type="WBParaSite" id="PgB15_g051_t05"/>
    </source>
</evidence>
<accession>A0A914ZRT2</accession>
<name>A0A914ZRT2_PARUN</name>
<evidence type="ECO:0000256" key="1">
    <source>
        <dbReference type="SAM" id="Phobius"/>
    </source>
</evidence>
<feature type="transmembrane region" description="Helical" evidence="1">
    <location>
        <begin position="122"/>
        <end position="143"/>
    </location>
</feature>
<dbReference type="Proteomes" id="UP000887569">
    <property type="component" value="Unplaced"/>
</dbReference>
<reference evidence="3" key="1">
    <citation type="submission" date="2022-11" db="UniProtKB">
        <authorList>
            <consortium name="WormBaseParasite"/>
        </authorList>
    </citation>
    <scope>IDENTIFICATION</scope>
</reference>
<keyword evidence="1" id="KW-0812">Transmembrane</keyword>
<protein>
    <submittedName>
        <fullName evidence="3">Uncharacterized protein</fullName>
    </submittedName>
</protein>
<dbReference type="AlphaFoldDB" id="A0A914ZRT2"/>
<keyword evidence="1" id="KW-0472">Membrane</keyword>
<dbReference type="WBParaSite" id="PgB15_g051_t05">
    <property type="protein sequence ID" value="PgB15_g051_t05"/>
    <property type="gene ID" value="PgB15_g051"/>
</dbReference>
<organism evidence="2 3">
    <name type="scientific">Parascaris univalens</name>
    <name type="common">Nematode worm</name>
    <dbReference type="NCBI Taxonomy" id="6257"/>
    <lineage>
        <taxon>Eukaryota</taxon>
        <taxon>Metazoa</taxon>
        <taxon>Ecdysozoa</taxon>
        <taxon>Nematoda</taxon>
        <taxon>Chromadorea</taxon>
        <taxon>Rhabditida</taxon>
        <taxon>Spirurina</taxon>
        <taxon>Ascaridomorpha</taxon>
        <taxon>Ascaridoidea</taxon>
        <taxon>Ascarididae</taxon>
        <taxon>Parascaris</taxon>
    </lineage>
</organism>
<evidence type="ECO:0000313" key="2">
    <source>
        <dbReference type="Proteomes" id="UP000887569"/>
    </source>
</evidence>
<keyword evidence="2" id="KW-1185">Reference proteome</keyword>
<keyword evidence="1" id="KW-1133">Transmembrane helix</keyword>